<accession>A0ABY3RD49</accession>
<dbReference type="Proteomes" id="UP001431010">
    <property type="component" value="Chromosome"/>
</dbReference>
<name>A0ABY3RD49_9BRAD</name>
<organism evidence="1 2">
    <name type="scientific">Bradyrhizobium ontarionense</name>
    <dbReference type="NCBI Taxonomy" id="2898149"/>
    <lineage>
        <taxon>Bacteria</taxon>
        <taxon>Pseudomonadati</taxon>
        <taxon>Pseudomonadota</taxon>
        <taxon>Alphaproteobacteria</taxon>
        <taxon>Hyphomicrobiales</taxon>
        <taxon>Nitrobacteraceae</taxon>
        <taxon>Bradyrhizobium</taxon>
    </lineage>
</organism>
<proteinExistence type="predicted"/>
<evidence type="ECO:0000313" key="2">
    <source>
        <dbReference type="Proteomes" id="UP001431010"/>
    </source>
</evidence>
<gene>
    <name evidence="1" type="ORF">LQG66_00920</name>
</gene>
<sequence>MTKAQAIERCGKALLRKQGYNTQSLDDYPKSKEKAEELVICLVELGLLHLDDA</sequence>
<reference evidence="1" key="1">
    <citation type="journal article" date="2024" name="Antonie Van Leeuwenhoek">
        <title>Bradyrhizobium ontarionense sp. nov., a novel bacterial symbiont isolated from Aeschynomene indica (Indian jointvetch), harbours photosynthesis, nitrogen fixation and nitrous oxide (N2O) reductase genes.</title>
        <authorList>
            <person name="Bromfield E.S.P."/>
            <person name="Cloutier S."/>
        </authorList>
    </citation>
    <scope>NUCLEOTIDE SEQUENCE</scope>
    <source>
        <strain evidence="1">A19</strain>
    </source>
</reference>
<keyword evidence="2" id="KW-1185">Reference proteome</keyword>
<evidence type="ECO:0000313" key="1">
    <source>
        <dbReference type="EMBL" id="UFZ04917.1"/>
    </source>
</evidence>
<dbReference type="RefSeq" id="WP_231322361.1">
    <property type="nucleotide sequence ID" value="NZ_CP088156.1"/>
</dbReference>
<dbReference type="EMBL" id="CP088156">
    <property type="protein sequence ID" value="UFZ04917.1"/>
    <property type="molecule type" value="Genomic_DNA"/>
</dbReference>
<protein>
    <submittedName>
        <fullName evidence="1">Uncharacterized protein</fullName>
    </submittedName>
</protein>